<dbReference type="SMART" id="SM00487">
    <property type="entry name" value="DEXDc"/>
    <property type="match status" value="1"/>
</dbReference>
<evidence type="ECO:0000256" key="2">
    <source>
        <dbReference type="ARBA" id="ARBA00008598"/>
    </source>
</evidence>
<sequence>MTAAADQPLSEPSIDRLTEKELELHALELLGEYGWQHISGPELGPAHGVRSDWDDLVLRPRLVKAIRKRHPRLPEHVAADAVNELLRWHTRNDLRENHRFYERLTDGVRVPYDDPESGETRHVTIRPVDFTDPHGNDLVAASQVRVCSARNRIFVFDIVLYVNGLPLAVLELKKADSNDSARTAYDQLQGYRRELKETGTFATLLVTLASDGITARVGTPFTPWQHMAPWHADEYDVMLRKEERQDGRALERIIYGAFEPVRFLDLVANFLSYSAPASGAVDTVKLAKAHQYIAVNAAVRATESAVATDGRAGVVWHTQGAGKSEEMLFYVGKAARTPELSNPTFVLLTDRIDLDTQLYDTFAASRTLEKITGPPERADDTDQLRRLLQRPEGNGSVIFTTLQKFRLTQEEKESGVRHPLISPRRDVIVVVDEAHRSHYDFIDGYARNLRDALPNATFIAFTGTPIENGVGSTRGVFGENIHTYDLTQAVDDGATVPVFYEPHLVRVDLPADADLDDLDARAEGLIEGLSEEEKRKARQQFGEYEDLIGARKRIEELAAKLLEHWDARRSEMIKLTGYPGKGMVVCASRLIAARLFEAIIRRRPEWAGEKDPGSQLFTDDTGRVRVVFTGNAAKDHPEVADYVRTPTQLKNIQKRVTEKDDELELVIVQSLWLTGFDAPPLHTLYLDKRMRGAALMQAIARVNRTWPGKPSGLVVDFQGVVREIKEALAEYSERDQENPMLGADLRQAVQVVRENHQRIDELLDGCPWREIRDAGGPSAYREALTEALDFLIAPEPKLEPGKATRRQRFMYHANLLRQAFSLCPTDQRVQDLLPDIRFFEAVRTSREKYAMDEKEEQGLATAADVRLLIAQLNESVVATDGVVDIYDAVGLTKPDLSHLDDRVLNDLKASRHPNLAIAALRQALMKEIKDAHPNNLTRQETFTKKMKAAMNRYTNGLLTAAEFMEFLVNLAREVSADRGRARKLGLSEDELAFYDALAADPSAVEEMEDTLLAKIAHELYEQIRKDVTVDWKVKEQARDKIMARVLRLLRKYGYPPDKQPAAIERVLKQAEEMAEGLA</sequence>
<evidence type="ECO:0000256" key="5">
    <source>
        <dbReference type="ARBA" id="ARBA00022741"/>
    </source>
</evidence>
<evidence type="ECO:0000313" key="14">
    <source>
        <dbReference type="Proteomes" id="UP001341259"/>
    </source>
</evidence>
<comment type="subunit">
    <text evidence="3 11">The type I restriction/modification system is composed of three polypeptides R, M and S.</text>
</comment>
<comment type="catalytic activity">
    <reaction evidence="1 11">
        <text>Endonucleolytic cleavage of DNA to give random double-stranded fragments with terminal 5'-phosphates, ATP is simultaneously hydrolyzed.</text>
        <dbReference type="EC" id="3.1.21.3"/>
    </reaction>
</comment>
<keyword evidence="5 11" id="KW-0547">Nucleotide-binding</keyword>
<keyword evidence="9 11" id="KW-0067">ATP-binding</keyword>
<dbReference type="SUPFAM" id="SSF52540">
    <property type="entry name" value="P-loop containing nucleoside triphosphate hydrolases"/>
    <property type="match status" value="1"/>
</dbReference>
<keyword evidence="6 11" id="KW-0680">Restriction system</keyword>
<comment type="function">
    <text evidence="11">Subunit R is required for both nuclease and ATPase activities, but not for modification.</text>
</comment>
<dbReference type="Pfam" id="PF22679">
    <property type="entry name" value="T1R_D3-like"/>
    <property type="match status" value="1"/>
</dbReference>
<evidence type="ECO:0000259" key="12">
    <source>
        <dbReference type="PROSITE" id="PS51192"/>
    </source>
</evidence>
<evidence type="ECO:0000256" key="3">
    <source>
        <dbReference type="ARBA" id="ARBA00011296"/>
    </source>
</evidence>
<dbReference type="NCBIfam" id="TIGR00348">
    <property type="entry name" value="hsdR"/>
    <property type="match status" value="1"/>
</dbReference>
<protein>
    <recommendedName>
        <fullName evidence="11">Type I restriction enzyme endonuclease subunit</fullName>
        <shortName evidence="11">R protein</shortName>
        <ecNumber evidence="11">3.1.21.3</ecNumber>
    </recommendedName>
</protein>
<evidence type="ECO:0000256" key="11">
    <source>
        <dbReference type="RuleBase" id="RU364115"/>
    </source>
</evidence>
<dbReference type="InterPro" id="IPR007409">
    <property type="entry name" value="Restrct_endonuc_type1_HsdR_N"/>
</dbReference>
<dbReference type="EMBL" id="CP107906">
    <property type="protein sequence ID" value="WUG96081.1"/>
    <property type="molecule type" value="Genomic_DNA"/>
</dbReference>
<reference evidence="13 14" key="1">
    <citation type="submission" date="2022-10" db="EMBL/GenBank/DDBJ databases">
        <title>The complete genomes of actinobacterial strains from the NBC collection.</title>
        <authorList>
            <person name="Joergensen T.S."/>
            <person name="Alvarez Arevalo M."/>
            <person name="Sterndorff E.B."/>
            <person name="Faurdal D."/>
            <person name="Vuksanovic O."/>
            <person name="Mourched A.-S."/>
            <person name="Charusanti P."/>
            <person name="Shaw S."/>
            <person name="Blin K."/>
            <person name="Weber T."/>
        </authorList>
    </citation>
    <scope>NUCLEOTIDE SEQUENCE [LARGE SCALE GENOMIC DNA]</scope>
    <source>
        <strain evidence="13 14">NBC_00456</strain>
    </source>
</reference>
<evidence type="ECO:0000256" key="7">
    <source>
        <dbReference type="ARBA" id="ARBA00022759"/>
    </source>
</evidence>
<evidence type="ECO:0000313" key="13">
    <source>
        <dbReference type="EMBL" id="WUG96081.1"/>
    </source>
</evidence>
<dbReference type="InterPro" id="IPR051268">
    <property type="entry name" value="Type-I_R_enzyme_R_subunit"/>
</dbReference>
<dbReference type="InterPro" id="IPR014001">
    <property type="entry name" value="Helicase_ATP-bd"/>
</dbReference>
<dbReference type="InterPro" id="IPR027417">
    <property type="entry name" value="P-loop_NTPase"/>
</dbReference>
<dbReference type="RefSeq" id="WP_328341953.1">
    <property type="nucleotide sequence ID" value="NZ_CP107906.1"/>
</dbReference>
<evidence type="ECO:0000256" key="1">
    <source>
        <dbReference type="ARBA" id="ARBA00000851"/>
    </source>
</evidence>
<dbReference type="PROSITE" id="PS51192">
    <property type="entry name" value="HELICASE_ATP_BIND_1"/>
    <property type="match status" value="1"/>
</dbReference>
<dbReference type="CDD" id="cd22332">
    <property type="entry name" value="HsdR_N"/>
    <property type="match status" value="1"/>
</dbReference>
<proteinExistence type="inferred from homology"/>
<dbReference type="Proteomes" id="UP001341259">
    <property type="component" value="Chromosome"/>
</dbReference>
<feature type="domain" description="Helicase ATP-binding" evidence="12">
    <location>
        <begin position="304"/>
        <end position="483"/>
    </location>
</feature>
<comment type="similarity">
    <text evidence="2 11">Belongs to the HsdR family.</text>
</comment>
<dbReference type="Gene3D" id="3.40.50.300">
    <property type="entry name" value="P-loop containing nucleotide triphosphate hydrolases"/>
    <property type="match status" value="2"/>
</dbReference>
<evidence type="ECO:0000256" key="6">
    <source>
        <dbReference type="ARBA" id="ARBA00022747"/>
    </source>
</evidence>
<keyword evidence="4" id="KW-0540">Nuclease</keyword>
<evidence type="ECO:0000256" key="10">
    <source>
        <dbReference type="ARBA" id="ARBA00023125"/>
    </source>
</evidence>
<evidence type="ECO:0000256" key="9">
    <source>
        <dbReference type="ARBA" id="ARBA00022840"/>
    </source>
</evidence>
<dbReference type="GO" id="GO:0004519">
    <property type="term" value="F:endonuclease activity"/>
    <property type="evidence" value="ECO:0007669"/>
    <property type="project" value="UniProtKB-KW"/>
</dbReference>
<accession>A0ABZ1NWE8</accession>
<keyword evidence="8 11" id="KW-0378">Hydrolase</keyword>
<keyword evidence="14" id="KW-1185">Reference proteome</keyword>
<dbReference type="InterPro" id="IPR004473">
    <property type="entry name" value="Restrct_endonuc_typeI_HsdR"/>
</dbReference>
<dbReference type="Gene3D" id="3.90.1570.50">
    <property type="match status" value="1"/>
</dbReference>
<evidence type="ECO:0000256" key="4">
    <source>
        <dbReference type="ARBA" id="ARBA00022722"/>
    </source>
</evidence>
<dbReference type="Pfam" id="PF11867">
    <property type="entry name" value="T1RH-like_C"/>
    <property type="match status" value="1"/>
</dbReference>
<dbReference type="InterPro" id="IPR055180">
    <property type="entry name" value="HsdR_RecA-like_helicase_dom_2"/>
</dbReference>
<dbReference type="EC" id="3.1.21.3" evidence="11"/>
<dbReference type="InterPro" id="IPR021810">
    <property type="entry name" value="T1RH-like_C"/>
</dbReference>
<dbReference type="InterPro" id="IPR040980">
    <property type="entry name" value="SWI2_SNF2"/>
</dbReference>
<keyword evidence="7 13" id="KW-0255">Endonuclease</keyword>
<gene>
    <name evidence="13" type="ORF">OHB29_25450</name>
</gene>
<dbReference type="Pfam" id="PF18766">
    <property type="entry name" value="SWI2_SNF2"/>
    <property type="match status" value="1"/>
</dbReference>
<keyword evidence="10 11" id="KW-0238">DNA-binding</keyword>
<organism evidence="13 14">
    <name type="scientific">Streptomyces violaceus</name>
    <name type="common">Streptomyces venezuelae</name>
    <dbReference type="NCBI Taxonomy" id="1936"/>
    <lineage>
        <taxon>Bacteria</taxon>
        <taxon>Bacillati</taxon>
        <taxon>Actinomycetota</taxon>
        <taxon>Actinomycetes</taxon>
        <taxon>Kitasatosporales</taxon>
        <taxon>Streptomycetaceae</taxon>
        <taxon>Streptomyces</taxon>
    </lineage>
</organism>
<dbReference type="Pfam" id="PF04313">
    <property type="entry name" value="HSDR_N"/>
    <property type="match status" value="1"/>
</dbReference>
<dbReference type="PANTHER" id="PTHR30195">
    <property type="entry name" value="TYPE I SITE-SPECIFIC DEOXYRIBONUCLEASE PROTEIN SUBUNIT M AND R"/>
    <property type="match status" value="1"/>
</dbReference>
<name>A0ABZ1NWE8_STRVL</name>
<dbReference type="PANTHER" id="PTHR30195:SF15">
    <property type="entry name" value="TYPE I RESTRICTION ENZYME HINDI ENDONUCLEASE SUBUNIT"/>
    <property type="match status" value="1"/>
</dbReference>
<evidence type="ECO:0000256" key="8">
    <source>
        <dbReference type="ARBA" id="ARBA00022801"/>
    </source>
</evidence>
<dbReference type="CDD" id="cd18800">
    <property type="entry name" value="SF2_C_EcoR124I-like"/>
    <property type="match status" value="1"/>
</dbReference>